<evidence type="ECO:0000313" key="14">
    <source>
        <dbReference type="EMBL" id="CAL4803819.1"/>
    </source>
</evidence>
<dbReference type="OrthoDB" id="418863at2759"/>
<evidence type="ECO:0000256" key="8">
    <source>
        <dbReference type="ARBA" id="ARBA00023224"/>
    </source>
</evidence>
<dbReference type="GO" id="GO:0004965">
    <property type="term" value="F:G protein-coupled GABA receptor activity"/>
    <property type="evidence" value="ECO:0007669"/>
    <property type="project" value="InterPro"/>
</dbReference>
<accession>A0A9P1DTP1</accession>
<dbReference type="InterPro" id="IPR009030">
    <property type="entry name" value="Growth_fac_rcpt_cys_sf"/>
</dbReference>
<feature type="domain" description="Receptor ligand binding region" evidence="10">
    <location>
        <begin position="91"/>
        <end position="438"/>
    </location>
</feature>
<dbReference type="PANTHER" id="PTHR10519:SF20">
    <property type="entry name" value="G-PROTEIN COUPLED RECEPTOR 156-RELATED"/>
    <property type="match status" value="1"/>
</dbReference>
<dbReference type="InterPro" id="IPR001828">
    <property type="entry name" value="ANF_lig-bd_rcpt"/>
</dbReference>
<evidence type="ECO:0000313" key="12">
    <source>
        <dbReference type="EMBL" id="CAI4016507.1"/>
    </source>
</evidence>
<evidence type="ECO:0000256" key="3">
    <source>
        <dbReference type="ARBA" id="ARBA00022989"/>
    </source>
</evidence>
<feature type="chain" id="PRO_5043271679" evidence="9">
    <location>
        <begin position="33"/>
        <end position="1464"/>
    </location>
</feature>
<feature type="domain" description="Tyrosine-protein kinase ephrin type A/B receptor-like" evidence="11">
    <location>
        <begin position="588"/>
        <end position="636"/>
    </location>
</feature>
<dbReference type="SUPFAM" id="SSF53822">
    <property type="entry name" value="Periplasmic binding protein-like I"/>
    <property type="match status" value="1"/>
</dbReference>
<evidence type="ECO:0000313" key="15">
    <source>
        <dbReference type="Proteomes" id="UP001152797"/>
    </source>
</evidence>
<keyword evidence="3" id="KW-1133">Transmembrane helix</keyword>
<evidence type="ECO:0000256" key="6">
    <source>
        <dbReference type="ARBA" id="ARBA00023170"/>
    </source>
</evidence>
<organism evidence="12">
    <name type="scientific">Cladocopium goreaui</name>
    <dbReference type="NCBI Taxonomy" id="2562237"/>
    <lineage>
        <taxon>Eukaryota</taxon>
        <taxon>Sar</taxon>
        <taxon>Alveolata</taxon>
        <taxon>Dinophyceae</taxon>
        <taxon>Suessiales</taxon>
        <taxon>Symbiodiniaceae</taxon>
        <taxon>Cladocopium</taxon>
    </lineage>
</organism>
<dbReference type="Gene3D" id="2.10.50.10">
    <property type="entry name" value="Tumor Necrosis Factor Receptor, subunit A, domain 2"/>
    <property type="match status" value="2"/>
</dbReference>
<dbReference type="Pfam" id="PF07699">
    <property type="entry name" value="Ephrin_rec_like"/>
    <property type="match status" value="1"/>
</dbReference>
<evidence type="ECO:0000259" key="11">
    <source>
        <dbReference type="Pfam" id="PF07699"/>
    </source>
</evidence>
<reference evidence="12" key="1">
    <citation type="submission" date="2022-10" db="EMBL/GenBank/DDBJ databases">
        <authorList>
            <person name="Chen Y."/>
            <person name="Dougan E. K."/>
            <person name="Chan C."/>
            <person name="Rhodes N."/>
            <person name="Thang M."/>
        </authorList>
    </citation>
    <scope>NUCLEOTIDE SEQUENCE</scope>
</reference>
<protein>
    <submittedName>
        <fullName evidence="14">Gamma-aminobutyric acid type B receptor subunit 2</fullName>
    </submittedName>
</protein>
<evidence type="ECO:0000256" key="1">
    <source>
        <dbReference type="ARBA" id="ARBA00004370"/>
    </source>
</evidence>
<dbReference type="EMBL" id="CAMXCT020006589">
    <property type="protein sequence ID" value="CAL1169882.1"/>
    <property type="molecule type" value="Genomic_DNA"/>
</dbReference>
<dbReference type="GO" id="GO:0038039">
    <property type="term" value="C:G protein-coupled receptor heterodimeric complex"/>
    <property type="evidence" value="ECO:0007669"/>
    <property type="project" value="TreeGrafter"/>
</dbReference>
<reference evidence="13" key="2">
    <citation type="submission" date="2024-04" db="EMBL/GenBank/DDBJ databases">
        <authorList>
            <person name="Chen Y."/>
            <person name="Shah S."/>
            <person name="Dougan E. K."/>
            <person name="Thang M."/>
            <person name="Chan C."/>
        </authorList>
    </citation>
    <scope>NUCLEOTIDE SEQUENCE [LARGE SCALE GENOMIC DNA]</scope>
</reference>
<dbReference type="SMART" id="SM01411">
    <property type="entry name" value="Ephrin_rec_like"/>
    <property type="match status" value="2"/>
</dbReference>
<proteinExistence type="predicted"/>
<keyword evidence="5" id="KW-0472">Membrane</keyword>
<dbReference type="Proteomes" id="UP001152797">
    <property type="component" value="Unassembled WGS sequence"/>
</dbReference>
<evidence type="ECO:0000313" key="13">
    <source>
        <dbReference type="EMBL" id="CAL1169882.1"/>
    </source>
</evidence>
<evidence type="ECO:0000259" key="10">
    <source>
        <dbReference type="Pfam" id="PF01094"/>
    </source>
</evidence>
<evidence type="ECO:0000256" key="2">
    <source>
        <dbReference type="ARBA" id="ARBA00022692"/>
    </source>
</evidence>
<dbReference type="EMBL" id="CAMXCT010006589">
    <property type="protein sequence ID" value="CAI4016507.1"/>
    <property type="molecule type" value="Genomic_DNA"/>
</dbReference>
<dbReference type="GO" id="GO:0007214">
    <property type="term" value="P:gamma-aminobutyric acid signaling pathway"/>
    <property type="evidence" value="ECO:0007669"/>
    <property type="project" value="TreeGrafter"/>
</dbReference>
<dbReference type="EMBL" id="CAMXCT030006589">
    <property type="protein sequence ID" value="CAL4803819.1"/>
    <property type="molecule type" value="Genomic_DNA"/>
</dbReference>
<evidence type="ECO:0000256" key="9">
    <source>
        <dbReference type="SAM" id="SignalP"/>
    </source>
</evidence>
<gene>
    <name evidence="12" type="ORF">C1SCF055_LOCUS41240</name>
</gene>
<evidence type="ECO:0000256" key="5">
    <source>
        <dbReference type="ARBA" id="ARBA00023136"/>
    </source>
</evidence>
<keyword evidence="8" id="KW-0807">Transducer</keyword>
<keyword evidence="7" id="KW-0325">Glycoprotein</keyword>
<dbReference type="InterPro" id="IPR028082">
    <property type="entry name" value="Peripla_BP_I"/>
</dbReference>
<keyword evidence="6 14" id="KW-0675">Receptor</keyword>
<dbReference type="InterPro" id="IPR002455">
    <property type="entry name" value="GPCR3_GABA-B"/>
</dbReference>
<keyword evidence="9" id="KW-0732">Signal</keyword>
<feature type="signal peptide" evidence="9">
    <location>
        <begin position="1"/>
        <end position="32"/>
    </location>
</feature>
<dbReference type="PANTHER" id="PTHR10519">
    <property type="entry name" value="GABA-B RECEPTOR"/>
    <property type="match status" value="1"/>
</dbReference>
<comment type="subcellular location">
    <subcellularLocation>
        <location evidence="1">Membrane</location>
    </subcellularLocation>
</comment>
<keyword evidence="15" id="KW-1185">Reference proteome</keyword>
<keyword evidence="2" id="KW-0812">Transmembrane</keyword>
<sequence>MFAPCHQRGPFLRFGASLQVLEIAGLLTMSAATLCPATCSATVDGSSWPCRYHGNGCKVNITNTDASRLVDINVAVINPYVGGLGDLMTMVEPSIAQAVQDIESSSFLPGFRLNAYLVDSKCTVPDATTAAVAAMTTGPQKHIVFSDSCSAACEAVNDALRHFQVLQVGSGCVSVSLSNSDRYPYFTRMAPSFRFNVLSIYELFKFLGFQRIGTVYGYRGINNLAKDLLLEMMANDNAAGTYSWTSLFTHRVEFIEDAQAAVDLAASKDSRINMMALYELEGSMLLCQAFKKNILTPDFNWFVSSGWWNANYITLTAGTEKVPCTVNELHRASYGLIASDRGPMLNTAEIHSLSGRSLADLYSEYTNLCEGFANGKGSCNHQWAGYFYDGMWLIASILHTFLITQNRSFSELATSQSLQDLYELSLGIDFYGQTGRVRQFNSVDPKTTPPSYGDRDGIVLLRQVTGPPDSAFIQLAFRTEDGLDFKTDVLWSSTDTNKKLPCTGTTCNFAGGWVPPDRTTQCEAGRTWTLTDGCKMCPEGSFASSGACDLCSPGTFSGAPGATACTPCGLGNYTQLRGSVRCFQCSEGKYINQRQSTECLDCPTGTYANVRGLSQCTACPQDTETAFEGASSEDMCVCSSGQRLLNHICVACEKQEICEGGRIVGFRPTNEAWINTLDVAGAQRALSQTRLSRRDVSGSNFKEILNSLGIAKNFFLVALAIRVEESKANMMNAITKFDNTLSAMISGDENLNIIASPNQDVSEPIHKWNLFEHNDQEVSAALEATRILWIPLKSLMTEKVETMASGVVDMVDIVHVVEQTTLLRMSAQAVVDAWGEAASTAGAHLNGLLVDIAGRQRMLIQRMCKEALIIALGVLVSETRATLTSVASLFEETQEGLVFGIPAVGIPQLRSMCTMHQMGEVSFYFRQVRPYIREITNAPTIQESSSVAARVASDLASLTDPFFQSMAAAVALFSNDTASCNPLESITESEWLALTECIANSRIGVTEAMRHYMQIANGLAAQASKVELSVLVAEQSQLLQDLVQGRKLENKPAPPTQQMLDKFISVTNMWNTFSVGLEEAVRQTTIPEVDVALQIRLQSSLLQDLNDVMDLQVQAGAAAGSTVQIRLLDLTHRQQFQFHNLPIQVYKVLFGAIPAEELNTTAQAFRSLRRELIMGAPATDERMALQKITDLCIVRGLAEVMNNYYQLERACFQIVSNQSDAVSIVNQVSPAGVAAMASSSSDIYHFYQGQPASCGNISLAKGDWELLMSEVTVLAGLAEDAMTALISQTVTGEMTALRDSMDRLIMGSPHPFVPVQPTQALFNRIINQLQPLVETFLEADATYQMVEPQETSIIAQAKGLLRSYSDKALELEPEWPGQRVRVAMWQVVLAKKVYKEAMAERFDVGRQLSSAEQEFETAHQQLKDGGSGFAAIIDEREDLLGQWNRIGATWATFKNNHDETWPLC</sequence>
<dbReference type="Gene3D" id="3.40.50.2300">
    <property type="match status" value="2"/>
</dbReference>
<evidence type="ECO:0000256" key="4">
    <source>
        <dbReference type="ARBA" id="ARBA00023040"/>
    </source>
</evidence>
<dbReference type="InterPro" id="IPR011641">
    <property type="entry name" value="Tyr-kin_ephrin_A/B_rcpt-like"/>
</dbReference>
<evidence type="ECO:0000256" key="7">
    <source>
        <dbReference type="ARBA" id="ARBA00023180"/>
    </source>
</evidence>
<name>A0A9P1DTP1_9DINO</name>
<dbReference type="Pfam" id="PF01094">
    <property type="entry name" value="ANF_receptor"/>
    <property type="match status" value="1"/>
</dbReference>
<comment type="caution">
    <text evidence="12">The sequence shown here is derived from an EMBL/GenBank/DDBJ whole genome shotgun (WGS) entry which is preliminary data.</text>
</comment>
<keyword evidence="4" id="KW-0297">G-protein coupled receptor</keyword>
<dbReference type="SUPFAM" id="SSF57184">
    <property type="entry name" value="Growth factor receptor domain"/>
    <property type="match status" value="1"/>
</dbReference>